<dbReference type="AlphaFoldDB" id="A0A8J6B5P3"/>
<feature type="compositionally biased region" description="Basic residues" evidence="1">
    <location>
        <begin position="63"/>
        <end position="73"/>
    </location>
</feature>
<evidence type="ECO:0000313" key="3">
    <source>
        <dbReference type="Proteomes" id="UP000717585"/>
    </source>
</evidence>
<keyword evidence="3" id="KW-1185">Reference proteome</keyword>
<organism evidence="2 3">
    <name type="scientific">Carpediemonas membranifera</name>
    <dbReference type="NCBI Taxonomy" id="201153"/>
    <lineage>
        <taxon>Eukaryota</taxon>
        <taxon>Metamonada</taxon>
        <taxon>Carpediemonas-like organisms</taxon>
        <taxon>Carpediemonas</taxon>
    </lineage>
</organism>
<protein>
    <submittedName>
        <fullName evidence="2">Uncharacterized protein</fullName>
    </submittedName>
</protein>
<evidence type="ECO:0000256" key="1">
    <source>
        <dbReference type="SAM" id="MobiDB-lite"/>
    </source>
</evidence>
<dbReference type="EMBL" id="JAHDYR010000013">
    <property type="protein sequence ID" value="KAG9394804.1"/>
    <property type="molecule type" value="Genomic_DNA"/>
</dbReference>
<evidence type="ECO:0000313" key="2">
    <source>
        <dbReference type="EMBL" id="KAG9394804.1"/>
    </source>
</evidence>
<feature type="compositionally biased region" description="Acidic residues" evidence="1">
    <location>
        <begin position="85"/>
        <end position="95"/>
    </location>
</feature>
<reference evidence="2" key="1">
    <citation type="submission" date="2021-05" db="EMBL/GenBank/DDBJ databases">
        <title>A free-living protist that lacks canonical eukaryotic 1 DNA replication and segregation systems.</title>
        <authorList>
            <person name="Salas-Leiva D.E."/>
            <person name="Tromer E.C."/>
            <person name="Curtis B.A."/>
            <person name="Jerlstrom-Hultqvist J."/>
            <person name="Kolisko M."/>
            <person name="Yi Z."/>
            <person name="Salas-Leiva J.S."/>
            <person name="Gallot-Lavallee L."/>
            <person name="Kops G.J.P.L."/>
            <person name="Archibald J.M."/>
            <person name="Simpson A.G.B."/>
            <person name="Roger A.J."/>
        </authorList>
    </citation>
    <scope>NUCLEOTIDE SEQUENCE</scope>
    <source>
        <strain evidence="2">BICM</strain>
    </source>
</reference>
<gene>
    <name evidence="2" type="ORF">J8273_3784</name>
</gene>
<name>A0A8J6B5P3_9EUKA</name>
<proteinExistence type="predicted"/>
<accession>A0A8J6B5P3</accession>
<comment type="caution">
    <text evidence="2">The sequence shown here is derived from an EMBL/GenBank/DDBJ whole genome shotgun (WGS) entry which is preliminary data.</text>
</comment>
<feature type="region of interest" description="Disordered" evidence="1">
    <location>
        <begin position="52"/>
        <end position="126"/>
    </location>
</feature>
<sequence length="373" mass="41965">MFHFAPILVQMVTEHLGELARLLQLVASEESDDPRMRSLQRRCATLGSDIQNLRSSRVAPGDRRRKRLVRRPVCHSEPASSVDESSNDDSEEDESPTSSDDAPGNDSSPTLPDGQPEANQPADVTTTVRQLSHASGTDVSDLNRLVHRLLGEHAHSIALTLTPLINSLREQRFEREFSLEDVERQLKGVSCARRVLLDLQAFMKLAQALPELDLHRAATWHHEMDAIRRKLPGRGDKSLCHLLALAVFPGVYGLLQEACYRSSDIPEMEKRFRLVMRVFKAHPQWVPVLMTTGDGGLQFTDELRTYRLERVVGSRNGPGGRLLTLKWEDYRFVTRSYPTPELLELPDVVAHLTRHGVEPRSTGPAFAGRGRRL</sequence>
<dbReference type="Proteomes" id="UP000717585">
    <property type="component" value="Unassembled WGS sequence"/>
</dbReference>